<dbReference type="SUPFAM" id="SSF56281">
    <property type="entry name" value="Metallo-hydrolase/oxidoreductase"/>
    <property type="match status" value="1"/>
</dbReference>
<reference evidence="2 3" key="1">
    <citation type="journal article" date="2025" name="Microbiol. Resour. Announc.">
        <title>Draft genome sequences for Neonectria magnoliae and Neonectria punicea, canker pathogens of Liriodendron tulipifera and Acer saccharum in West Virginia.</title>
        <authorList>
            <person name="Petronek H.M."/>
            <person name="Kasson M.T."/>
            <person name="Metheny A.M."/>
            <person name="Stauder C.M."/>
            <person name="Lovett B."/>
            <person name="Lynch S.C."/>
            <person name="Garnas J.R."/>
            <person name="Kasson L.R."/>
            <person name="Stajich J.E."/>
        </authorList>
    </citation>
    <scope>NUCLEOTIDE SEQUENCE [LARGE SCALE GENOMIC DNA]</scope>
    <source>
        <strain evidence="2 3">NRRL 64651</strain>
    </source>
</reference>
<dbReference type="PANTHER" id="PTHR43546:SF9">
    <property type="entry name" value="L-ASCORBATE-6-PHOSPHATE LACTONASE ULAG-RELATED"/>
    <property type="match status" value="1"/>
</dbReference>
<proteinExistence type="predicted"/>
<evidence type="ECO:0000313" key="2">
    <source>
        <dbReference type="EMBL" id="KAK7419845.1"/>
    </source>
</evidence>
<evidence type="ECO:0008006" key="4">
    <source>
        <dbReference type="Google" id="ProtNLM"/>
    </source>
</evidence>
<organism evidence="2 3">
    <name type="scientific">Neonectria magnoliae</name>
    <dbReference type="NCBI Taxonomy" id="2732573"/>
    <lineage>
        <taxon>Eukaryota</taxon>
        <taxon>Fungi</taxon>
        <taxon>Dikarya</taxon>
        <taxon>Ascomycota</taxon>
        <taxon>Pezizomycotina</taxon>
        <taxon>Sordariomycetes</taxon>
        <taxon>Hypocreomycetidae</taxon>
        <taxon>Hypocreales</taxon>
        <taxon>Nectriaceae</taxon>
        <taxon>Neonectria</taxon>
    </lineage>
</organism>
<dbReference type="InterPro" id="IPR036866">
    <property type="entry name" value="RibonucZ/Hydroxyglut_hydro"/>
</dbReference>
<dbReference type="Gene3D" id="3.60.15.10">
    <property type="entry name" value="Ribonuclease Z/Hydroxyacylglutathione hydrolase-like"/>
    <property type="match status" value="1"/>
</dbReference>
<keyword evidence="3" id="KW-1185">Reference proteome</keyword>
<dbReference type="EMBL" id="JAZAVK010000143">
    <property type="protein sequence ID" value="KAK7419845.1"/>
    <property type="molecule type" value="Genomic_DNA"/>
</dbReference>
<sequence>MLSVMVATADLAFFYFSGDTILVPDEVANIREKYHVVIVIASLGQAFIPYPTPDSDLIHQLDANLLIPMHYESWSHFTEGRKEPKKVFKEKGILNKVILTAPVQKKVA</sequence>
<comment type="caution">
    <text evidence="2">The sequence shown here is derived from an EMBL/GenBank/DDBJ whole genome shotgun (WGS) entry which is preliminary data.</text>
</comment>
<keyword evidence="1" id="KW-0378">Hydrolase</keyword>
<dbReference type="InterPro" id="IPR050114">
    <property type="entry name" value="UPF0173_UPF0282_UlaG_hydrolase"/>
</dbReference>
<dbReference type="PANTHER" id="PTHR43546">
    <property type="entry name" value="UPF0173 METAL-DEPENDENT HYDROLASE MJ1163-RELATED"/>
    <property type="match status" value="1"/>
</dbReference>
<gene>
    <name evidence="2" type="ORF">QQZ08_010679</name>
</gene>
<name>A0ABR1HFD6_9HYPO</name>
<dbReference type="Proteomes" id="UP001498421">
    <property type="component" value="Unassembled WGS sequence"/>
</dbReference>
<evidence type="ECO:0000313" key="3">
    <source>
        <dbReference type="Proteomes" id="UP001498421"/>
    </source>
</evidence>
<protein>
    <recommendedName>
        <fullName evidence="4">Metallo-beta-lactamase domain-containing protein</fullName>
    </recommendedName>
</protein>
<accession>A0ABR1HFD6</accession>
<evidence type="ECO:0000256" key="1">
    <source>
        <dbReference type="ARBA" id="ARBA00022801"/>
    </source>
</evidence>